<comment type="caution">
    <text evidence="1">The sequence shown here is derived from an EMBL/GenBank/DDBJ whole genome shotgun (WGS) entry which is preliminary data.</text>
</comment>
<dbReference type="Proteomes" id="UP000822688">
    <property type="component" value="Chromosome 4"/>
</dbReference>
<evidence type="ECO:0000313" key="2">
    <source>
        <dbReference type="Proteomes" id="UP000822688"/>
    </source>
</evidence>
<sequence>MCAVHTSVCVEVVKSKDWRLLRRLQRCSGAREGARSLSRYHSAILPPLPAWMLWVCVLPSLHGRA</sequence>
<keyword evidence="2" id="KW-1185">Reference proteome</keyword>
<evidence type="ECO:0000313" key="1">
    <source>
        <dbReference type="EMBL" id="KAG0581079.1"/>
    </source>
</evidence>
<dbReference type="EMBL" id="CM026424">
    <property type="protein sequence ID" value="KAG0581079.1"/>
    <property type="molecule type" value="Genomic_DNA"/>
</dbReference>
<protein>
    <submittedName>
        <fullName evidence="1">Uncharacterized protein</fullName>
    </submittedName>
</protein>
<gene>
    <name evidence="1" type="ORF">KC19_4G223200</name>
</gene>
<organism evidence="1 2">
    <name type="scientific">Ceratodon purpureus</name>
    <name type="common">Fire moss</name>
    <name type="synonym">Dicranum purpureum</name>
    <dbReference type="NCBI Taxonomy" id="3225"/>
    <lineage>
        <taxon>Eukaryota</taxon>
        <taxon>Viridiplantae</taxon>
        <taxon>Streptophyta</taxon>
        <taxon>Embryophyta</taxon>
        <taxon>Bryophyta</taxon>
        <taxon>Bryophytina</taxon>
        <taxon>Bryopsida</taxon>
        <taxon>Dicranidae</taxon>
        <taxon>Pseudoditrichales</taxon>
        <taxon>Ditrichaceae</taxon>
        <taxon>Ceratodon</taxon>
    </lineage>
</organism>
<name>A0A8T0IDT1_CERPU</name>
<dbReference type="AlphaFoldDB" id="A0A8T0IDT1"/>
<accession>A0A8T0IDT1</accession>
<proteinExistence type="predicted"/>
<reference evidence="1" key="1">
    <citation type="submission" date="2020-06" db="EMBL/GenBank/DDBJ databases">
        <title>WGS assembly of Ceratodon purpureus strain R40.</title>
        <authorList>
            <person name="Carey S.B."/>
            <person name="Jenkins J."/>
            <person name="Shu S."/>
            <person name="Lovell J.T."/>
            <person name="Sreedasyam A."/>
            <person name="Maumus F."/>
            <person name="Tiley G.P."/>
            <person name="Fernandez-Pozo N."/>
            <person name="Barry K."/>
            <person name="Chen C."/>
            <person name="Wang M."/>
            <person name="Lipzen A."/>
            <person name="Daum C."/>
            <person name="Saski C.A."/>
            <person name="Payton A.C."/>
            <person name="Mcbreen J.C."/>
            <person name="Conrad R.E."/>
            <person name="Kollar L.M."/>
            <person name="Olsson S."/>
            <person name="Huttunen S."/>
            <person name="Landis J.B."/>
            <person name="Wickett N.J."/>
            <person name="Johnson M.G."/>
            <person name="Rensing S.A."/>
            <person name="Grimwood J."/>
            <person name="Schmutz J."/>
            <person name="Mcdaniel S.F."/>
        </authorList>
    </citation>
    <scope>NUCLEOTIDE SEQUENCE</scope>
    <source>
        <strain evidence="1">R40</strain>
    </source>
</reference>